<protein>
    <submittedName>
        <fullName evidence="2">Glycosyltransferase protein</fullName>
    </submittedName>
</protein>
<dbReference type="InterPro" id="IPR001296">
    <property type="entry name" value="Glyco_trans_1"/>
</dbReference>
<dbReference type="Pfam" id="PF00534">
    <property type="entry name" value="Glycos_transf_1"/>
    <property type="match status" value="1"/>
</dbReference>
<dbReference type="PANTHER" id="PTHR12526">
    <property type="entry name" value="GLYCOSYLTRANSFERASE"/>
    <property type="match status" value="1"/>
</dbReference>
<accession>A0ABM9WLU8</accession>
<evidence type="ECO:0000313" key="3">
    <source>
        <dbReference type="Proteomes" id="UP000016543"/>
    </source>
</evidence>
<dbReference type="RefSeq" id="WP_006954966.1">
    <property type="nucleotide sequence ID" value="NZ_CH672404.1"/>
</dbReference>
<name>A0ABM9WLU8_9GAMM</name>
<feature type="domain" description="Glycosyl transferase family 1" evidence="1">
    <location>
        <begin position="184"/>
        <end position="341"/>
    </location>
</feature>
<sequence>MKDLNNKSKKKVTLIIPTLLAGGAERVISEIANELAKNYQVSVELVVLVNEPNFYDINEKVVVRQLDFKTNKRGFSKFKEIFKVLFRLRSVLRNNNTDSIVSFMDKTNLIVLISTLGLKSNVFISDRSNPFRPRPLVVRFLKKAIYPSAKGIIAQTKRSALAIQNETGHGNVSIIPNPVRKFESKENLTKSKVIISIGRLVPEKGHKYLLRAFSKLSATGWKLIILGDGPLKESLFKEARDLGLDPSSIFLGVHKDVDNWVRSSSIFVLPSISEGFPNALLEAMVLGTACISFNCDVGPSDIIKHRQNGLLVDTGDVEELSKSMQLLIKDEEYRSFLAENALQSVSRFNINKIVEEYRKFILD</sequence>
<dbReference type="Proteomes" id="UP000016543">
    <property type="component" value="Unassembled WGS sequence"/>
</dbReference>
<evidence type="ECO:0000259" key="1">
    <source>
        <dbReference type="Pfam" id="PF00534"/>
    </source>
</evidence>
<dbReference type="CDD" id="cd03820">
    <property type="entry name" value="GT4_AmsD-like"/>
    <property type="match status" value="1"/>
</dbReference>
<keyword evidence="3" id="KW-1185">Reference proteome</keyword>
<organism evidence="2 3">
    <name type="scientific">Idiomarina baltica OS145</name>
    <dbReference type="NCBI Taxonomy" id="314276"/>
    <lineage>
        <taxon>Bacteria</taxon>
        <taxon>Pseudomonadati</taxon>
        <taxon>Pseudomonadota</taxon>
        <taxon>Gammaproteobacteria</taxon>
        <taxon>Alteromonadales</taxon>
        <taxon>Idiomarinaceae</taxon>
        <taxon>Idiomarina</taxon>
    </lineage>
</organism>
<reference evidence="2 3" key="1">
    <citation type="submission" date="2006-01" db="EMBL/GenBank/DDBJ databases">
        <authorList>
            <person name="Brettar I."/>
            <person name="Hofle M."/>
            <person name="Ferriera S."/>
            <person name="Johnson J."/>
            <person name="Kravitz S."/>
            <person name="Halpern A."/>
            <person name="Remington K."/>
            <person name="Beeson K."/>
            <person name="Tran B."/>
            <person name="Rogers Y.-H."/>
            <person name="Friedman R."/>
            <person name="Venter J.C."/>
        </authorList>
    </citation>
    <scope>NUCLEOTIDE SEQUENCE [LARGE SCALE GENOMIC DNA]</scope>
    <source>
        <strain evidence="2 3">OS145</strain>
    </source>
</reference>
<dbReference type="Gene3D" id="3.40.50.2000">
    <property type="entry name" value="Glycogen Phosphorylase B"/>
    <property type="match status" value="2"/>
</dbReference>
<gene>
    <name evidence="2" type="ORF">OS145_11456</name>
</gene>
<dbReference type="PANTHER" id="PTHR12526:SF630">
    <property type="entry name" value="GLYCOSYLTRANSFERASE"/>
    <property type="match status" value="1"/>
</dbReference>
<proteinExistence type="predicted"/>
<evidence type="ECO:0000313" key="2">
    <source>
        <dbReference type="EMBL" id="EAQ31904.1"/>
    </source>
</evidence>
<comment type="caution">
    <text evidence="2">The sequence shown here is derived from an EMBL/GenBank/DDBJ whole genome shotgun (WGS) entry which is preliminary data.</text>
</comment>
<dbReference type="SUPFAM" id="SSF53756">
    <property type="entry name" value="UDP-Glycosyltransferase/glycogen phosphorylase"/>
    <property type="match status" value="1"/>
</dbReference>
<dbReference type="EMBL" id="AAMX01000010">
    <property type="protein sequence ID" value="EAQ31904.1"/>
    <property type="molecule type" value="Genomic_DNA"/>
</dbReference>